<dbReference type="EMBL" id="FSRU01000001">
    <property type="protein sequence ID" value="SIO29017.1"/>
    <property type="molecule type" value="Genomic_DNA"/>
</dbReference>
<accession>A0A1N6IAG0</accession>
<evidence type="ECO:0000313" key="3">
    <source>
        <dbReference type="Proteomes" id="UP000185151"/>
    </source>
</evidence>
<evidence type="ECO:0000256" key="1">
    <source>
        <dbReference type="SAM" id="SignalP"/>
    </source>
</evidence>
<gene>
    <name evidence="2" type="ORF">SAMN05444165_1985</name>
</gene>
<protein>
    <recommendedName>
        <fullName evidence="4">Halovibrin HvnA</fullName>
    </recommendedName>
</protein>
<keyword evidence="1" id="KW-0732">Signal</keyword>
<feature type="chain" id="PRO_5013020597" description="Halovibrin HvnA" evidence="1">
    <location>
        <begin position="22"/>
        <end position="322"/>
    </location>
</feature>
<name>A0A1N6IAG0_9BURK</name>
<evidence type="ECO:0008006" key="4">
    <source>
        <dbReference type="Google" id="ProtNLM"/>
    </source>
</evidence>
<dbReference type="Proteomes" id="UP000185151">
    <property type="component" value="Unassembled WGS sequence"/>
</dbReference>
<dbReference type="RefSeq" id="WP_143788294.1">
    <property type="nucleotide sequence ID" value="NZ_FSRU01000001.1"/>
</dbReference>
<evidence type="ECO:0000313" key="2">
    <source>
        <dbReference type="EMBL" id="SIO29017.1"/>
    </source>
</evidence>
<feature type="signal peptide" evidence="1">
    <location>
        <begin position="1"/>
        <end position="21"/>
    </location>
</feature>
<sequence length="322" mass="35331">MKNFCYAICVAIGALTLTVCAAESTAITSNAASSPHTAQDMGNLYYDTGKDCGGNTAPAFLCSGIIIRETARPVAGQSYYFWQPSPSSLHEGAVSFSYIRHDARFDKFKSNGSHGYTLYPLLGKYRYSGSDRKIKLDVLCSFPLDGWTDYRQNEGCGPDTTYLKQSSPCQGQGITTAQQWLTQYKSGDGGLNQSNGLYQCGFDVSEGSKYGNTAQAFYATIQARDMFNDVSFQEQDELRLTVWTTDVDPSVLPIQSLFYIVANSNDDGGQGLKDAQDDQSDYYKVTNGGFIPIIRITLPQSSSSDFDFHFIASDQFVPIPSN</sequence>
<proteinExistence type="predicted"/>
<reference evidence="2 3" key="1">
    <citation type="submission" date="2016-11" db="EMBL/GenBank/DDBJ databases">
        <authorList>
            <person name="Jaros S."/>
            <person name="Januszkiewicz K."/>
            <person name="Wedrychowicz H."/>
        </authorList>
    </citation>
    <scope>NUCLEOTIDE SEQUENCE [LARGE SCALE GENOMIC DNA]</scope>
    <source>
        <strain evidence="2 3">GAS95</strain>
    </source>
</reference>
<dbReference type="AlphaFoldDB" id="A0A1N6IAG0"/>
<organism evidence="2 3">
    <name type="scientific">Paraburkholderia phenazinium</name>
    <dbReference type="NCBI Taxonomy" id="60549"/>
    <lineage>
        <taxon>Bacteria</taxon>
        <taxon>Pseudomonadati</taxon>
        <taxon>Pseudomonadota</taxon>
        <taxon>Betaproteobacteria</taxon>
        <taxon>Burkholderiales</taxon>
        <taxon>Burkholderiaceae</taxon>
        <taxon>Paraburkholderia</taxon>
    </lineage>
</organism>
<dbReference type="OrthoDB" id="9029270at2"/>
<keyword evidence="3" id="KW-1185">Reference proteome</keyword>